<dbReference type="Proteomes" id="UP000249377">
    <property type="component" value="Unassembled WGS sequence"/>
</dbReference>
<proteinExistence type="predicted"/>
<comment type="caution">
    <text evidence="1">The sequence shown here is derived from an EMBL/GenBank/DDBJ whole genome shotgun (WGS) entry which is preliminary data.</text>
</comment>
<evidence type="ECO:0000313" key="2">
    <source>
        <dbReference type="Proteomes" id="UP000249377"/>
    </source>
</evidence>
<organism evidence="1 2">
    <name type="scientific">Hydrogeniiclostridium mannosilyticum</name>
    <dbReference type="NCBI Taxonomy" id="2764322"/>
    <lineage>
        <taxon>Bacteria</taxon>
        <taxon>Bacillati</taxon>
        <taxon>Bacillota</taxon>
        <taxon>Clostridia</taxon>
        <taxon>Eubacteriales</taxon>
        <taxon>Acutalibacteraceae</taxon>
        <taxon>Hydrogeniiclostridium</taxon>
    </lineage>
</organism>
<dbReference type="RefSeq" id="WP_112331809.1">
    <property type="nucleotide sequence ID" value="NZ_JBKYJQ010000001.1"/>
</dbReference>
<dbReference type="AlphaFoldDB" id="A0A328UKV4"/>
<reference evidence="1 2" key="1">
    <citation type="submission" date="2018-06" db="EMBL/GenBank/DDBJ databases">
        <title>Noncontiguous genome sequence of Ruminococcaceae bacterium ASD2818.</title>
        <authorList>
            <person name="Chaplin A.V."/>
            <person name="Sokolova S.R."/>
            <person name="Kochetkova T.O."/>
            <person name="Goltsov A.Y."/>
            <person name="Trofimov D.Y."/>
            <person name="Efimov B.A."/>
        </authorList>
    </citation>
    <scope>NUCLEOTIDE SEQUENCE [LARGE SCALE GENOMIC DNA]</scope>
    <source>
        <strain evidence="1 2">ASD2818</strain>
    </source>
</reference>
<evidence type="ECO:0000313" key="1">
    <source>
        <dbReference type="EMBL" id="RAQ30614.1"/>
    </source>
</evidence>
<sequence>MAKNRTMSAAFCARMLLDLQQKHNAHRIVVTSSIRDSQRQEQILRGLAVVLGEQGKRVEVTKSFEKLPEGTDFTLCLAPCAQEDFSAFETCRSGDITICLERLGKTRHKAFEALMDYLREGGILVGGVITY</sequence>
<name>A0A328UKV4_9FIRM</name>
<accession>A0A328UKV4</accession>
<protein>
    <submittedName>
        <fullName evidence="1">Uncharacterized protein</fullName>
    </submittedName>
</protein>
<keyword evidence="2" id="KW-1185">Reference proteome</keyword>
<dbReference type="EMBL" id="QLYR01000001">
    <property type="protein sequence ID" value="RAQ30614.1"/>
    <property type="molecule type" value="Genomic_DNA"/>
</dbReference>
<gene>
    <name evidence="1" type="ORF">DPQ25_03765</name>
</gene>